<evidence type="ECO:0000313" key="3">
    <source>
        <dbReference type="Proteomes" id="UP000237968"/>
    </source>
</evidence>
<dbReference type="Pfam" id="PF13180">
    <property type="entry name" value="PDZ_2"/>
    <property type="match status" value="1"/>
</dbReference>
<keyword evidence="2" id="KW-0378">Hydrolase</keyword>
<dbReference type="EMBL" id="PVNK01000114">
    <property type="protein sequence ID" value="PRQ02551.1"/>
    <property type="molecule type" value="Genomic_DNA"/>
</dbReference>
<dbReference type="SUPFAM" id="SSF50156">
    <property type="entry name" value="PDZ domain-like"/>
    <property type="match status" value="1"/>
</dbReference>
<evidence type="ECO:0000313" key="2">
    <source>
        <dbReference type="EMBL" id="PRQ02551.1"/>
    </source>
</evidence>
<dbReference type="OrthoDB" id="9778516at2"/>
<dbReference type="SMART" id="SM00228">
    <property type="entry name" value="PDZ"/>
    <property type="match status" value="1"/>
</dbReference>
<evidence type="ECO:0000259" key="1">
    <source>
        <dbReference type="PROSITE" id="PS50106"/>
    </source>
</evidence>
<gene>
    <name evidence="2" type="ORF">ENSA5_21960</name>
</gene>
<name>A0A2S9YC20_9BACT</name>
<dbReference type="Gene3D" id="1.10.390.10">
    <property type="entry name" value="Neutral Protease Domain 2"/>
    <property type="match status" value="1"/>
</dbReference>
<proteinExistence type="predicted"/>
<dbReference type="InterPro" id="IPR040756">
    <property type="entry name" value="Peptidase_M61_N"/>
</dbReference>
<reference evidence="2 3" key="1">
    <citation type="submission" date="2018-03" db="EMBL/GenBank/DDBJ databases">
        <title>Draft Genome Sequences of the Obligatory Marine Myxobacteria Enhygromyxa salina SWB005.</title>
        <authorList>
            <person name="Poehlein A."/>
            <person name="Moghaddam J.A."/>
            <person name="Harms H."/>
            <person name="Alanjari M."/>
            <person name="Koenig G.M."/>
            <person name="Daniel R."/>
            <person name="Schaeberle T.F."/>
        </authorList>
    </citation>
    <scope>NUCLEOTIDE SEQUENCE [LARGE SCALE GENOMIC DNA]</scope>
    <source>
        <strain evidence="2 3">SWB005</strain>
    </source>
</reference>
<feature type="domain" description="PDZ" evidence="1">
    <location>
        <begin position="517"/>
        <end position="585"/>
    </location>
</feature>
<dbReference type="RefSeq" id="WP_106391618.1">
    <property type="nucleotide sequence ID" value="NZ_PVNK01000114.1"/>
</dbReference>
<dbReference type="InterPro" id="IPR027268">
    <property type="entry name" value="Peptidase_M4/M1_CTD_sf"/>
</dbReference>
<dbReference type="InterPro" id="IPR001478">
    <property type="entry name" value="PDZ"/>
</dbReference>
<keyword evidence="3" id="KW-1185">Reference proteome</keyword>
<protein>
    <submittedName>
        <fullName evidence="2">M61 glycyl aminopeptidase</fullName>
    </submittedName>
</protein>
<dbReference type="Pfam" id="PF05299">
    <property type="entry name" value="Peptidase_M61"/>
    <property type="match status" value="1"/>
</dbReference>
<dbReference type="Pfam" id="PF17899">
    <property type="entry name" value="Peptidase_M61_N"/>
    <property type="match status" value="1"/>
</dbReference>
<keyword evidence="2" id="KW-0645">Protease</keyword>
<dbReference type="InterPro" id="IPR036034">
    <property type="entry name" value="PDZ_sf"/>
</dbReference>
<dbReference type="InterPro" id="IPR007963">
    <property type="entry name" value="Peptidase_M61_catalytic"/>
</dbReference>
<organism evidence="2 3">
    <name type="scientific">Enhygromyxa salina</name>
    <dbReference type="NCBI Taxonomy" id="215803"/>
    <lineage>
        <taxon>Bacteria</taxon>
        <taxon>Pseudomonadati</taxon>
        <taxon>Myxococcota</taxon>
        <taxon>Polyangia</taxon>
        <taxon>Nannocystales</taxon>
        <taxon>Nannocystaceae</taxon>
        <taxon>Enhygromyxa</taxon>
    </lineage>
</organism>
<sequence length="640" mass="70742">MTTTRPFTWSLSLAAFGLCVGPGSVATAEHGGAAGLAKLATQTAELLRGAAGERDPFAYTVTMANPQRHEFQVELRLDGLPGDSVQLELPKWNPGAYHLTNAHRNVRAVSATLVEGDQPGAALAVAKLDENTWEIAHGGAPVRVEYRVYCGHYSGIGGCYLDDAMGFINGAHVFMYAVGHKQRPIELRVDELPGGRRAEVVTGLPARGKGERKTFWANNFDALVDSPIHAGVVDTISYELGGRPIRATMSREGAWKADEVRDELRKITEAAAAVFGPLETALPFSDYTFIYHVLPDNSGGLEHLNSTVIGVDPWWFADERGKRRFWSVSAHEFFHLWNVKRIRPAVLGPFDYDREVHTTMLWFSEGFTSYYAALIVRRAGLTDEAQALEDLARRISAVETRPGRKLMSVEQSSWETWSKPDDRRKAYFSYYDKGAVIGMLLDLHLRASSQGLASTDTVFQELWKRWRATGLGLSPQDLEQVFVDQAGPGADEVRQMFADYVRGTVELDYDRYLAHAGYRLERTIKQRGPWIGAEVSGEDAGVAVRWVEHGGPADLGGLADGDVIQAIDGHPVDGKSWKKIVGALELGAAHRFTIERTGRVLELSIDPIEGGDERFEIVDLDDVTPQQTLLRRDWLGLEPS</sequence>
<dbReference type="InterPro" id="IPR024191">
    <property type="entry name" value="Peptidase_M61"/>
</dbReference>
<dbReference type="GO" id="GO:0004177">
    <property type="term" value="F:aminopeptidase activity"/>
    <property type="evidence" value="ECO:0007669"/>
    <property type="project" value="UniProtKB-KW"/>
</dbReference>
<dbReference type="PIRSF" id="PIRSF016493">
    <property type="entry name" value="Glycyl_aminpptds"/>
    <property type="match status" value="1"/>
</dbReference>
<dbReference type="PROSITE" id="PS50106">
    <property type="entry name" value="PDZ"/>
    <property type="match status" value="1"/>
</dbReference>
<dbReference type="Gene3D" id="2.30.42.10">
    <property type="match status" value="1"/>
</dbReference>
<dbReference type="Proteomes" id="UP000237968">
    <property type="component" value="Unassembled WGS sequence"/>
</dbReference>
<accession>A0A2S9YC20</accession>
<dbReference type="Gene3D" id="2.60.40.3650">
    <property type="match status" value="1"/>
</dbReference>
<dbReference type="SUPFAM" id="SSF55486">
    <property type="entry name" value="Metalloproteases ('zincins'), catalytic domain"/>
    <property type="match status" value="1"/>
</dbReference>
<keyword evidence="2" id="KW-0031">Aminopeptidase</keyword>
<dbReference type="AlphaFoldDB" id="A0A2S9YC20"/>
<comment type="caution">
    <text evidence="2">The sequence shown here is derived from an EMBL/GenBank/DDBJ whole genome shotgun (WGS) entry which is preliminary data.</text>
</comment>